<dbReference type="InterPro" id="IPR039420">
    <property type="entry name" value="WalR-like"/>
</dbReference>
<dbReference type="PROSITE" id="PS50110">
    <property type="entry name" value="RESPONSE_REGULATORY"/>
    <property type="match status" value="1"/>
</dbReference>
<dbReference type="InterPro" id="IPR011006">
    <property type="entry name" value="CheY-like_superfamily"/>
</dbReference>
<evidence type="ECO:0000256" key="6">
    <source>
        <dbReference type="PROSITE-ProRule" id="PRU00169"/>
    </source>
</evidence>
<dbReference type="PRINTS" id="PR01590">
    <property type="entry name" value="HTHFIS"/>
</dbReference>
<protein>
    <submittedName>
        <fullName evidence="8">Response regulator</fullName>
    </submittedName>
</protein>
<feature type="domain" description="Response regulatory" evidence="7">
    <location>
        <begin position="2"/>
        <end position="116"/>
    </location>
</feature>
<keyword evidence="3" id="KW-0805">Transcription regulation</keyword>
<dbReference type="Gene3D" id="1.10.10.60">
    <property type="entry name" value="Homeodomain-like"/>
    <property type="match status" value="1"/>
</dbReference>
<evidence type="ECO:0000313" key="8">
    <source>
        <dbReference type="EMBL" id="MEM0515932.1"/>
    </source>
</evidence>
<dbReference type="Pfam" id="PF00072">
    <property type="entry name" value="Response_reg"/>
    <property type="match status" value="1"/>
</dbReference>
<dbReference type="Gene3D" id="3.40.50.2300">
    <property type="match status" value="1"/>
</dbReference>
<organism evidence="8 9">
    <name type="scientific">Pseudoalteromonas qingdaonensis</name>
    <dbReference type="NCBI Taxonomy" id="3131913"/>
    <lineage>
        <taxon>Bacteria</taxon>
        <taxon>Pseudomonadati</taxon>
        <taxon>Pseudomonadota</taxon>
        <taxon>Gammaproteobacteria</taxon>
        <taxon>Alteromonadales</taxon>
        <taxon>Pseudoalteromonadaceae</taxon>
        <taxon>Pseudoalteromonas</taxon>
    </lineage>
</organism>
<evidence type="ECO:0000256" key="1">
    <source>
        <dbReference type="ARBA" id="ARBA00022553"/>
    </source>
</evidence>
<evidence type="ECO:0000259" key="7">
    <source>
        <dbReference type="PROSITE" id="PS50110"/>
    </source>
</evidence>
<keyword evidence="4" id="KW-0238">DNA-binding</keyword>
<keyword evidence="9" id="KW-1185">Reference proteome</keyword>
<dbReference type="PANTHER" id="PTHR48111">
    <property type="entry name" value="REGULATOR OF RPOS"/>
    <property type="match status" value="1"/>
</dbReference>
<name>A0ABU9N028_9GAMM</name>
<keyword evidence="2" id="KW-0902">Two-component regulatory system</keyword>
<dbReference type="SUPFAM" id="SSF52172">
    <property type="entry name" value="CheY-like"/>
    <property type="match status" value="1"/>
</dbReference>
<evidence type="ECO:0000256" key="3">
    <source>
        <dbReference type="ARBA" id="ARBA00023015"/>
    </source>
</evidence>
<dbReference type="SMART" id="SM00448">
    <property type="entry name" value="REC"/>
    <property type="match status" value="1"/>
</dbReference>
<keyword evidence="1 6" id="KW-0597">Phosphoprotein</keyword>
<sequence length="173" mass="19233">MKLLLIEDDAVFAQTLCRRLTPYVQSLEHATSLDTALLQARRLRPSHIILDMHLENESGLQLLPALRAIVPQARIILLTGFASIATAVQAVKLGADDYLAKPASLAMILAALEDKAVSLEAEAEVLMSPERLEWEHIQTVLARNDGNISQTARQLNMHRRTLQRKLQKKPVSS</sequence>
<keyword evidence="5" id="KW-0804">Transcription</keyword>
<dbReference type="RefSeq" id="WP_342679012.1">
    <property type="nucleotide sequence ID" value="NZ_JBCGCU010000011.1"/>
</dbReference>
<dbReference type="EMBL" id="JBCGCU010000011">
    <property type="protein sequence ID" value="MEM0515932.1"/>
    <property type="molecule type" value="Genomic_DNA"/>
</dbReference>
<dbReference type="Proteomes" id="UP001447008">
    <property type="component" value="Unassembled WGS sequence"/>
</dbReference>
<reference evidence="8 9" key="1">
    <citation type="submission" date="2024-03" db="EMBL/GenBank/DDBJ databases">
        <title>Pseudoalteromonas qingdaonensis sp. nov., isolated from the intestines of marine benthic organisms.</title>
        <authorList>
            <person name="Lin X."/>
            <person name="Fang S."/>
            <person name="Hu X."/>
        </authorList>
    </citation>
    <scope>NUCLEOTIDE SEQUENCE [LARGE SCALE GENOMIC DNA]</scope>
    <source>
        <strain evidence="8 9">YIC-827</strain>
    </source>
</reference>
<feature type="modified residue" description="4-aspartylphosphate" evidence="6">
    <location>
        <position position="51"/>
    </location>
</feature>
<evidence type="ECO:0000313" key="9">
    <source>
        <dbReference type="Proteomes" id="UP001447008"/>
    </source>
</evidence>
<evidence type="ECO:0000256" key="5">
    <source>
        <dbReference type="ARBA" id="ARBA00023163"/>
    </source>
</evidence>
<gene>
    <name evidence="8" type="ORF">WCN91_10995</name>
</gene>
<dbReference type="InterPro" id="IPR001789">
    <property type="entry name" value="Sig_transdc_resp-reg_receiver"/>
</dbReference>
<evidence type="ECO:0000256" key="4">
    <source>
        <dbReference type="ARBA" id="ARBA00023125"/>
    </source>
</evidence>
<dbReference type="PANTHER" id="PTHR48111:SF1">
    <property type="entry name" value="TWO-COMPONENT RESPONSE REGULATOR ORR33"/>
    <property type="match status" value="1"/>
</dbReference>
<proteinExistence type="predicted"/>
<dbReference type="Pfam" id="PF02954">
    <property type="entry name" value="HTH_8"/>
    <property type="match status" value="1"/>
</dbReference>
<evidence type="ECO:0000256" key="2">
    <source>
        <dbReference type="ARBA" id="ARBA00023012"/>
    </source>
</evidence>
<dbReference type="InterPro" id="IPR002197">
    <property type="entry name" value="HTH_Fis"/>
</dbReference>
<comment type="caution">
    <text evidence="8">The sequence shown here is derived from an EMBL/GenBank/DDBJ whole genome shotgun (WGS) entry which is preliminary data.</text>
</comment>
<accession>A0ABU9N028</accession>